<protein>
    <recommendedName>
        <fullName evidence="3">N-acetyltransferase domain-containing protein</fullName>
    </recommendedName>
</protein>
<evidence type="ECO:0000313" key="2">
    <source>
        <dbReference type="Proteomes" id="UP000004703"/>
    </source>
</evidence>
<dbReference type="AlphaFoldDB" id="A0A5E8GSK5"/>
<dbReference type="Proteomes" id="UP000004703">
    <property type="component" value="Chromosome"/>
</dbReference>
<reference evidence="1 2" key="2">
    <citation type="submission" date="2013-04" db="EMBL/GenBank/DDBJ databases">
        <authorList>
            <person name="Fiebig A."/>
            <person name="Pradella S."/>
            <person name="Wagner-Doebler I."/>
        </authorList>
    </citation>
    <scope>NUCLEOTIDE SEQUENCE [LARGE SCALE GENOMIC DNA]</scope>
    <source>
        <strain evidence="2">DSM 17067 / NCIMB 14079 / DFL-11</strain>
    </source>
</reference>
<gene>
    <name evidence="1" type="ORF">SADFL11_PLAS39</name>
</gene>
<organism evidence="1 2">
    <name type="scientific">Roseibium alexandrii (strain DSM 17067 / NCIMB 14079 / DFL-11)</name>
    <name type="common">Labrenzia alexandrii</name>
    <dbReference type="NCBI Taxonomy" id="244592"/>
    <lineage>
        <taxon>Bacteria</taxon>
        <taxon>Pseudomonadati</taxon>
        <taxon>Pseudomonadota</taxon>
        <taxon>Alphaproteobacteria</taxon>
        <taxon>Hyphomicrobiales</taxon>
        <taxon>Stappiaceae</taxon>
        <taxon>Roseibium</taxon>
    </lineage>
</organism>
<dbReference type="EMBL" id="ACCU02000003">
    <property type="protein sequence ID" value="EEE42867.1"/>
    <property type="molecule type" value="Genomic_DNA"/>
</dbReference>
<dbReference type="InterPro" id="IPR016181">
    <property type="entry name" value="Acyl_CoA_acyltransferase"/>
</dbReference>
<reference evidence="1 2" key="1">
    <citation type="submission" date="2008-01" db="EMBL/GenBank/DDBJ databases">
        <authorList>
            <person name="Wagner-Dobler I."/>
            <person name="Ferriera S."/>
            <person name="Johnson J."/>
            <person name="Kravitz S."/>
            <person name="Beeson K."/>
            <person name="Sutton G."/>
            <person name="Rogers Y.-H."/>
            <person name="Friedman R."/>
            <person name="Frazier M."/>
            <person name="Venter J.C."/>
        </authorList>
    </citation>
    <scope>NUCLEOTIDE SEQUENCE [LARGE SCALE GENOMIC DNA]</scope>
    <source>
        <strain evidence="2">DSM 17067 / NCIMB 14079 / DFL-11</strain>
    </source>
</reference>
<name>A0A5E8GSK5_ROSAD</name>
<accession>A0A5E8GSK5</accession>
<proteinExistence type="predicted"/>
<dbReference type="SUPFAM" id="SSF55729">
    <property type="entry name" value="Acyl-CoA N-acyltransferases (Nat)"/>
    <property type="match status" value="1"/>
</dbReference>
<comment type="caution">
    <text evidence="1">The sequence shown here is derived from an EMBL/GenBank/DDBJ whole genome shotgun (WGS) entry which is preliminary data.</text>
</comment>
<evidence type="ECO:0000313" key="1">
    <source>
        <dbReference type="EMBL" id="EEE42867.1"/>
    </source>
</evidence>
<sequence length="130" mass="15057">MIKLRLEDNPRRMLSYLHEWKYPFPWTAEEIAASIVLRGDNGDDTVGFIWFAPQDVASGVWSFHITVSPHYRGRWLSRAGIKKFHVMCEILNIKTLMIEHYLPVTKAIAHMLGAEEVSENLSFLDIEREG</sequence>
<dbReference type="RefSeq" id="WP_008197472.1">
    <property type="nucleotide sequence ID" value="NZ_CM011002.1"/>
</dbReference>
<evidence type="ECO:0008006" key="3">
    <source>
        <dbReference type="Google" id="ProtNLM"/>
    </source>
</evidence>